<feature type="transmembrane region" description="Helical" evidence="1">
    <location>
        <begin position="12"/>
        <end position="28"/>
    </location>
</feature>
<accession>A0A9W9LH39</accession>
<feature type="transmembrane region" description="Helical" evidence="1">
    <location>
        <begin position="48"/>
        <end position="70"/>
    </location>
</feature>
<evidence type="ECO:0000313" key="3">
    <source>
        <dbReference type="Proteomes" id="UP001146351"/>
    </source>
</evidence>
<protein>
    <submittedName>
        <fullName evidence="2">Uncharacterized protein</fullName>
    </submittedName>
</protein>
<keyword evidence="3" id="KW-1185">Reference proteome</keyword>
<organism evidence="2 3">
    <name type="scientific">Penicillium capsulatum</name>
    <dbReference type="NCBI Taxonomy" id="69766"/>
    <lineage>
        <taxon>Eukaryota</taxon>
        <taxon>Fungi</taxon>
        <taxon>Dikarya</taxon>
        <taxon>Ascomycota</taxon>
        <taxon>Pezizomycotina</taxon>
        <taxon>Eurotiomycetes</taxon>
        <taxon>Eurotiomycetidae</taxon>
        <taxon>Eurotiales</taxon>
        <taxon>Aspergillaceae</taxon>
        <taxon>Penicillium</taxon>
    </lineage>
</organism>
<feature type="transmembrane region" description="Helical" evidence="1">
    <location>
        <begin position="109"/>
        <end position="131"/>
    </location>
</feature>
<keyword evidence="1" id="KW-1133">Transmembrane helix</keyword>
<reference evidence="2" key="2">
    <citation type="journal article" date="2023" name="IMA Fungus">
        <title>Comparative genomic study of the Penicillium genus elucidates a diverse pangenome and 15 lateral gene transfer events.</title>
        <authorList>
            <person name="Petersen C."/>
            <person name="Sorensen T."/>
            <person name="Nielsen M.R."/>
            <person name="Sondergaard T.E."/>
            <person name="Sorensen J.L."/>
            <person name="Fitzpatrick D.A."/>
            <person name="Frisvad J.C."/>
            <person name="Nielsen K.L."/>
        </authorList>
    </citation>
    <scope>NUCLEOTIDE SEQUENCE</scope>
    <source>
        <strain evidence="2">IBT 21917</strain>
    </source>
</reference>
<evidence type="ECO:0000313" key="2">
    <source>
        <dbReference type="EMBL" id="KAJ5155969.1"/>
    </source>
</evidence>
<dbReference type="Proteomes" id="UP001146351">
    <property type="component" value="Unassembled WGS sequence"/>
</dbReference>
<evidence type="ECO:0000256" key="1">
    <source>
        <dbReference type="SAM" id="Phobius"/>
    </source>
</evidence>
<sequence>MDLTSIQENVGLITLILIFLIAAIVPGYKAFSISMQSTSPGSVHDADFWYLIQSSIMSVLGNLTMVIPLLKKSWLSPAYSTMWIFFSLGVTFALIAIAIYPFLNTGWSSMLAFFGAISSVASVLIMTQAAARDVPHKIKED</sequence>
<feature type="transmembrane region" description="Helical" evidence="1">
    <location>
        <begin position="82"/>
        <end position="103"/>
    </location>
</feature>
<dbReference type="AlphaFoldDB" id="A0A9W9LH39"/>
<proteinExistence type="predicted"/>
<comment type="caution">
    <text evidence="2">The sequence shown here is derived from an EMBL/GenBank/DDBJ whole genome shotgun (WGS) entry which is preliminary data.</text>
</comment>
<keyword evidence="1" id="KW-0812">Transmembrane</keyword>
<name>A0A9W9LH39_9EURO</name>
<keyword evidence="1" id="KW-0472">Membrane</keyword>
<reference evidence="2" key="1">
    <citation type="submission" date="2022-11" db="EMBL/GenBank/DDBJ databases">
        <authorList>
            <person name="Petersen C."/>
        </authorList>
    </citation>
    <scope>NUCLEOTIDE SEQUENCE</scope>
    <source>
        <strain evidence="2">IBT 21917</strain>
    </source>
</reference>
<dbReference type="EMBL" id="JAPQKO010000006">
    <property type="protein sequence ID" value="KAJ5155969.1"/>
    <property type="molecule type" value="Genomic_DNA"/>
</dbReference>
<gene>
    <name evidence="2" type="ORF">N7492_008772</name>
</gene>
<dbReference type="OrthoDB" id="4363193at2759"/>